<dbReference type="AlphaFoldDB" id="A0A5C4MRG3"/>
<accession>A0A5C4MRG3</accession>
<evidence type="ECO:0000256" key="2">
    <source>
        <dbReference type="ARBA" id="ARBA00023125"/>
    </source>
</evidence>
<evidence type="ECO:0000313" key="7">
    <source>
        <dbReference type="EMBL" id="TNC47174.1"/>
    </source>
</evidence>
<gene>
    <name evidence="7" type="ORF">FHE65_11250</name>
    <name evidence="6" type="ORF">FHE65_29615</name>
</gene>
<dbReference type="GO" id="GO:0003677">
    <property type="term" value="F:DNA binding"/>
    <property type="evidence" value="ECO:0007669"/>
    <property type="project" value="UniProtKB-UniRule"/>
</dbReference>
<keyword evidence="3" id="KW-0804">Transcription</keyword>
<evidence type="ECO:0000256" key="4">
    <source>
        <dbReference type="PROSITE-ProRule" id="PRU00335"/>
    </source>
</evidence>
<dbReference type="PRINTS" id="PR00455">
    <property type="entry name" value="HTHTETR"/>
</dbReference>
<keyword evidence="1" id="KW-0805">Transcription regulation</keyword>
<dbReference type="EMBL" id="VDFR01000177">
    <property type="protein sequence ID" value="TNC33125.1"/>
    <property type="molecule type" value="Genomic_DNA"/>
</dbReference>
<dbReference type="OrthoDB" id="7252896at2"/>
<dbReference type="SUPFAM" id="SSF46689">
    <property type="entry name" value="Homeodomain-like"/>
    <property type="match status" value="1"/>
</dbReference>
<comment type="caution">
    <text evidence="7">The sequence shown here is derived from an EMBL/GenBank/DDBJ whole genome shotgun (WGS) entry which is preliminary data.</text>
</comment>
<feature type="DNA-binding region" description="H-T-H motif" evidence="4">
    <location>
        <begin position="32"/>
        <end position="51"/>
    </location>
</feature>
<dbReference type="InterPro" id="IPR001647">
    <property type="entry name" value="HTH_TetR"/>
</dbReference>
<dbReference type="SUPFAM" id="SSF48498">
    <property type="entry name" value="Tetracyclin repressor-like, C-terminal domain"/>
    <property type="match status" value="1"/>
</dbReference>
<sequence>MSTRAERQAMTREALVATARTLFLHDGYGATSLDRVALEAGFSKGAVYSNFKSKEELGLAVLDEIHQEMVAEVVGAVGVATTYDDAINAFDGWLKVRLGQPRWTALEVEFAAVVRTSPFVATELAARHVQIREAIAAMLLEIKRRTGMRLALPADQVALALLSLGIGMGAQRSLDPSLDVHAFTATIRSLLLPPPAAGAS</sequence>
<dbReference type="PANTHER" id="PTHR47506">
    <property type="entry name" value="TRANSCRIPTIONAL REGULATORY PROTEIN"/>
    <property type="match status" value="1"/>
</dbReference>
<evidence type="ECO:0000313" key="8">
    <source>
        <dbReference type="Proteomes" id="UP000306740"/>
    </source>
</evidence>
<dbReference type="Gene3D" id="1.10.357.10">
    <property type="entry name" value="Tetracycline Repressor, domain 2"/>
    <property type="match status" value="1"/>
</dbReference>
<proteinExistence type="predicted"/>
<evidence type="ECO:0000259" key="5">
    <source>
        <dbReference type="PROSITE" id="PS50977"/>
    </source>
</evidence>
<evidence type="ECO:0000256" key="1">
    <source>
        <dbReference type="ARBA" id="ARBA00023015"/>
    </source>
</evidence>
<protein>
    <submittedName>
        <fullName evidence="7">TetR/AcrR family transcriptional regulator</fullName>
    </submittedName>
</protein>
<evidence type="ECO:0000313" key="6">
    <source>
        <dbReference type="EMBL" id="TNC33125.1"/>
    </source>
</evidence>
<reference evidence="7 8" key="1">
    <citation type="submission" date="2019-05" db="EMBL/GenBank/DDBJ databases">
        <title>Mumia sp. nov., isolated from the intestinal contents of plateau pika (Ochotona curzoniae) in the Qinghai-Tibet plateau of China.</title>
        <authorList>
            <person name="Tian Z."/>
        </authorList>
    </citation>
    <scope>NUCLEOTIDE SEQUENCE [LARGE SCALE GENOMIC DNA]</scope>
    <source>
        <strain evidence="8">527</strain>
        <strain evidence="7">Z527</strain>
    </source>
</reference>
<evidence type="ECO:0000256" key="3">
    <source>
        <dbReference type="ARBA" id="ARBA00023163"/>
    </source>
</evidence>
<keyword evidence="2 4" id="KW-0238">DNA-binding</keyword>
<organism evidence="7 8">
    <name type="scientific">Mumia zhuanghuii</name>
    <dbReference type="NCBI Taxonomy" id="2585211"/>
    <lineage>
        <taxon>Bacteria</taxon>
        <taxon>Bacillati</taxon>
        <taxon>Actinomycetota</taxon>
        <taxon>Actinomycetes</taxon>
        <taxon>Propionibacteriales</taxon>
        <taxon>Nocardioidaceae</taxon>
        <taxon>Mumia</taxon>
    </lineage>
</organism>
<dbReference type="InterPro" id="IPR036271">
    <property type="entry name" value="Tet_transcr_reg_TetR-rel_C_sf"/>
</dbReference>
<name>A0A5C4MRG3_9ACTN</name>
<dbReference type="EMBL" id="VDFR01000048">
    <property type="protein sequence ID" value="TNC47174.1"/>
    <property type="molecule type" value="Genomic_DNA"/>
</dbReference>
<dbReference type="Proteomes" id="UP000306740">
    <property type="component" value="Unassembled WGS sequence"/>
</dbReference>
<dbReference type="PANTHER" id="PTHR47506:SF6">
    <property type="entry name" value="HTH-TYPE TRANSCRIPTIONAL REPRESSOR NEMR"/>
    <property type="match status" value="1"/>
</dbReference>
<dbReference type="RefSeq" id="WP_139087124.1">
    <property type="nucleotide sequence ID" value="NZ_VDFR01000048.1"/>
</dbReference>
<dbReference type="PROSITE" id="PS50977">
    <property type="entry name" value="HTH_TETR_2"/>
    <property type="match status" value="1"/>
</dbReference>
<dbReference type="InterPro" id="IPR009057">
    <property type="entry name" value="Homeodomain-like_sf"/>
</dbReference>
<feature type="domain" description="HTH tetR-type" evidence="5">
    <location>
        <begin position="9"/>
        <end position="69"/>
    </location>
</feature>
<dbReference type="Pfam" id="PF00440">
    <property type="entry name" value="TetR_N"/>
    <property type="match status" value="1"/>
</dbReference>